<keyword evidence="3" id="KW-1185">Reference proteome</keyword>
<keyword evidence="1" id="KW-0812">Transmembrane</keyword>
<keyword evidence="1" id="KW-0472">Membrane</keyword>
<reference evidence="2 3" key="1">
    <citation type="journal article" date="2016" name="Virology">
        <title>The genomic content and context of auxiliary metabolic genes in marine cyanomyoviruses.</title>
        <authorList>
            <person name="Crummett L.T."/>
            <person name="Puxty R.J."/>
            <person name="Weihe C."/>
            <person name="Marston M.F."/>
            <person name="Martiny J.B."/>
        </authorList>
    </citation>
    <scope>NUCLEOTIDE SEQUENCE [LARGE SCALE GENOMIC DNA]</scope>
    <source>
        <strain evidence="2">0810PA29</strain>
    </source>
</reference>
<keyword evidence="1" id="KW-1133">Transmembrane helix</keyword>
<dbReference type="OrthoDB" id="27335at10239"/>
<feature type="transmembrane region" description="Helical" evidence="1">
    <location>
        <begin position="6"/>
        <end position="25"/>
    </location>
</feature>
<name>A0A1D8KSZ2_9CAUD</name>
<evidence type="ECO:0000313" key="2">
    <source>
        <dbReference type="EMBL" id="AOV61697.1"/>
    </source>
</evidence>
<organism evidence="2 3">
    <name type="scientific">Synechococcus phage S-WAM2</name>
    <dbReference type="NCBI Taxonomy" id="1815522"/>
    <lineage>
        <taxon>Viruses</taxon>
        <taxon>Duplodnaviria</taxon>
        <taxon>Heunggongvirae</taxon>
        <taxon>Uroviricota</taxon>
        <taxon>Caudoviricetes</taxon>
        <taxon>Pantevenvirales</taxon>
        <taxon>Kyanoviridae</taxon>
        <taxon>Cymopoleiavirus</taxon>
        <taxon>Cymopoleiavirus swam2</taxon>
    </lineage>
</organism>
<dbReference type="Proteomes" id="UP000202081">
    <property type="component" value="Segment"/>
</dbReference>
<protein>
    <submittedName>
        <fullName evidence="2">Uncharacterized protein</fullName>
    </submittedName>
</protein>
<dbReference type="EMBL" id="KU686211">
    <property type="protein sequence ID" value="AOV61697.1"/>
    <property type="molecule type" value="Genomic_DNA"/>
</dbReference>
<accession>A0A1D8KSZ2</accession>
<evidence type="ECO:0000313" key="3">
    <source>
        <dbReference type="Proteomes" id="UP000202081"/>
    </source>
</evidence>
<dbReference type="GeneID" id="30309075"/>
<proteinExistence type="predicted"/>
<dbReference type="KEGG" id="vg:30309075"/>
<dbReference type="RefSeq" id="YP_009324165.1">
    <property type="nucleotide sequence ID" value="NC_031935.1"/>
</dbReference>
<sequence length="63" mass="7336">MKYLKVLLHPVTQFNLLVVGFLILVQGLHTHSHYTMSTDVDSYVHAFCKQNLKECKRIISNFD</sequence>
<evidence type="ECO:0000256" key="1">
    <source>
        <dbReference type="SAM" id="Phobius"/>
    </source>
</evidence>
<gene>
    <name evidence="2" type="ORF">P29B0810_002</name>
</gene>